<dbReference type="NCBIfam" id="NF002528">
    <property type="entry name" value="PRK01966.1-4"/>
    <property type="match status" value="1"/>
</dbReference>
<reference evidence="28 29" key="1">
    <citation type="submission" date="2018-11" db="EMBL/GenBank/DDBJ databases">
        <authorList>
            <person name="Kleinhagauer T."/>
            <person name="Glaeser S.P."/>
            <person name="Spergser J."/>
            <person name="Ruckert C."/>
            <person name="Kaempfer P."/>
            <person name="Busse H.-J."/>
        </authorList>
    </citation>
    <scope>NUCLEOTIDE SEQUENCE [LARGE SCALE GENOMIC DNA]</scope>
    <source>
        <strain evidence="28 29">812CH</strain>
    </source>
</reference>
<evidence type="ECO:0000313" key="28">
    <source>
        <dbReference type="EMBL" id="AZA09404.1"/>
    </source>
</evidence>
<evidence type="ECO:0000256" key="3">
    <source>
        <dbReference type="ARBA" id="ARBA00004496"/>
    </source>
</evidence>
<evidence type="ECO:0000256" key="13">
    <source>
        <dbReference type="ARBA" id="ARBA00022960"/>
    </source>
</evidence>
<dbReference type="PROSITE" id="PS50975">
    <property type="entry name" value="ATP_GRASP"/>
    <property type="match status" value="1"/>
</dbReference>
<dbReference type="Pfam" id="PF07478">
    <property type="entry name" value="Dala_Dala_lig_C"/>
    <property type="match status" value="1"/>
</dbReference>
<keyword evidence="10 24" id="KW-0547">Nucleotide-binding</keyword>
<evidence type="ECO:0000256" key="8">
    <source>
        <dbReference type="ARBA" id="ARBA00022598"/>
    </source>
</evidence>
<evidence type="ECO:0000256" key="19">
    <source>
        <dbReference type="ARBA" id="ARBA00068427"/>
    </source>
</evidence>
<evidence type="ECO:0000256" key="17">
    <source>
        <dbReference type="ARBA" id="ARBA00047614"/>
    </source>
</evidence>
<comment type="function">
    <text evidence="2 22">Cell wall formation.</text>
</comment>
<dbReference type="PIRSF" id="PIRSF039102">
    <property type="entry name" value="Ddl/VanB"/>
    <property type="match status" value="1"/>
</dbReference>
<evidence type="ECO:0000256" key="12">
    <source>
        <dbReference type="ARBA" id="ARBA00022842"/>
    </source>
</evidence>
<keyword evidence="14 22" id="KW-0573">Peptidoglycan synthesis</keyword>
<evidence type="ECO:0000256" key="5">
    <source>
        <dbReference type="ARBA" id="ARBA00010871"/>
    </source>
</evidence>
<dbReference type="PROSITE" id="PS00844">
    <property type="entry name" value="DALA_DALA_LIGASE_2"/>
    <property type="match status" value="1"/>
</dbReference>
<dbReference type="GO" id="GO:0008360">
    <property type="term" value="P:regulation of cell shape"/>
    <property type="evidence" value="ECO:0007669"/>
    <property type="project" value="UniProtKB-KW"/>
</dbReference>
<dbReference type="EC" id="6.3.2.4" evidence="6 22"/>
<dbReference type="InterPro" id="IPR016185">
    <property type="entry name" value="PreATP-grasp_dom_sf"/>
</dbReference>
<comment type="catalytic activity">
    <reaction evidence="17 22">
        <text>2 D-alanine + ATP = D-alanyl-D-alanine + ADP + phosphate + H(+)</text>
        <dbReference type="Rhea" id="RHEA:11224"/>
        <dbReference type="ChEBI" id="CHEBI:15378"/>
        <dbReference type="ChEBI" id="CHEBI:30616"/>
        <dbReference type="ChEBI" id="CHEBI:43474"/>
        <dbReference type="ChEBI" id="CHEBI:57416"/>
        <dbReference type="ChEBI" id="CHEBI:57822"/>
        <dbReference type="ChEBI" id="CHEBI:456216"/>
        <dbReference type="EC" id="6.3.2.4"/>
    </reaction>
</comment>
<sequence>MGPLRRVDWAAVNSAANKIRVAVVYGGQSSEHSVSCVSAGAVMSHLDPERFEVYPIGISKEGAWTVGTTDVEELRTQDRVMPTVKMREPLTLALDPAHRGEFRFEDGSLHTTVDVIFPVLHGPYGEDGTIQGLFDLSGVPYVGTGVLSSACGMDKEFTKKLLKAEGLPVGEEVVLRDGRDLSEQELARLGLPVFVKPARGGSSIGISRVESRDELAAAIELARQYDSKVIVEAEIVGEEVECGVLEYADGTRVASVPARLINTDGSDEGFYGFDTKYLDNVVSAEIPAQFDEALLAQLRELSLRAFDALNCEGLARVDFFVSDNGPVLNEINTMPGFTPISMYPKVFEASGVTYPQLLSALIDQALSSAA</sequence>
<dbReference type="PROSITE" id="PS00843">
    <property type="entry name" value="DALA_DALA_LIGASE_1"/>
    <property type="match status" value="1"/>
</dbReference>
<evidence type="ECO:0000259" key="27">
    <source>
        <dbReference type="PROSITE" id="PS50975"/>
    </source>
</evidence>
<evidence type="ECO:0000256" key="10">
    <source>
        <dbReference type="ARBA" id="ARBA00022741"/>
    </source>
</evidence>
<dbReference type="HAMAP" id="MF_00047">
    <property type="entry name" value="Dala_Dala_lig"/>
    <property type="match status" value="1"/>
</dbReference>
<feature type="binding site" evidence="25">
    <location>
        <position position="318"/>
    </location>
    <ligand>
        <name>Mg(2+)</name>
        <dbReference type="ChEBI" id="CHEBI:18420"/>
        <label>1</label>
    </ligand>
</feature>
<feature type="binding site" evidence="25">
    <location>
        <position position="332"/>
    </location>
    <ligand>
        <name>Mg(2+)</name>
        <dbReference type="ChEBI" id="CHEBI:18420"/>
        <label>2</label>
    </ligand>
</feature>
<dbReference type="FunFam" id="3.30.1490.20:FF:000007">
    <property type="entry name" value="D-alanine--D-alanine ligase"/>
    <property type="match status" value="1"/>
</dbReference>
<evidence type="ECO:0000256" key="24">
    <source>
        <dbReference type="PIRSR" id="PIRSR039102-2"/>
    </source>
</evidence>
<dbReference type="GO" id="GO:0046872">
    <property type="term" value="F:metal ion binding"/>
    <property type="evidence" value="ECO:0007669"/>
    <property type="project" value="UniProtKB-KW"/>
</dbReference>
<feature type="active site" evidence="23">
    <location>
        <position position="31"/>
    </location>
</feature>
<evidence type="ECO:0000256" key="23">
    <source>
        <dbReference type="PIRSR" id="PIRSR039102-1"/>
    </source>
</evidence>
<dbReference type="GO" id="GO:0009252">
    <property type="term" value="P:peptidoglycan biosynthetic process"/>
    <property type="evidence" value="ECO:0007669"/>
    <property type="project" value="UniProtKB-UniRule"/>
</dbReference>
<dbReference type="EMBL" id="CP033898">
    <property type="protein sequence ID" value="AZA09404.1"/>
    <property type="molecule type" value="Genomic_DNA"/>
</dbReference>
<dbReference type="AlphaFoldDB" id="A0A3G6IZL6"/>
<dbReference type="Gene3D" id="3.30.470.20">
    <property type="entry name" value="ATP-grasp fold, B domain"/>
    <property type="match status" value="1"/>
</dbReference>
<dbReference type="Gene3D" id="3.30.1490.20">
    <property type="entry name" value="ATP-grasp fold, A domain"/>
    <property type="match status" value="1"/>
</dbReference>
<dbReference type="InterPro" id="IPR000291">
    <property type="entry name" value="D-Ala_lig_Van_CS"/>
</dbReference>
<evidence type="ECO:0000256" key="20">
    <source>
        <dbReference type="ARBA" id="ARBA00076288"/>
    </source>
</evidence>
<dbReference type="InterPro" id="IPR011761">
    <property type="entry name" value="ATP-grasp"/>
</dbReference>
<dbReference type="FunFam" id="3.30.470.20:FF:000008">
    <property type="entry name" value="D-alanine--D-alanine ligase"/>
    <property type="match status" value="1"/>
</dbReference>
<dbReference type="SUPFAM" id="SSF56059">
    <property type="entry name" value="Glutathione synthetase ATP-binding domain-like"/>
    <property type="match status" value="1"/>
</dbReference>
<feature type="domain" description="ATP-grasp" evidence="27">
    <location>
        <begin position="159"/>
        <end position="363"/>
    </location>
</feature>
<organism evidence="28 29">
    <name type="scientific">Corynebacterium pseudopelargi</name>
    <dbReference type="NCBI Taxonomy" id="2080757"/>
    <lineage>
        <taxon>Bacteria</taxon>
        <taxon>Bacillati</taxon>
        <taxon>Actinomycetota</taxon>
        <taxon>Actinomycetes</taxon>
        <taxon>Mycobacteriales</taxon>
        <taxon>Corynebacteriaceae</taxon>
        <taxon>Corynebacterium</taxon>
    </lineage>
</organism>
<evidence type="ECO:0000256" key="26">
    <source>
        <dbReference type="PROSITE-ProRule" id="PRU00409"/>
    </source>
</evidence>
<comment type="cofactor">
    <cofactor evidence="1">
        <name>Mn(2+)</name>
        <dbReference type="ChEBI" id="CHEBI:29035"/>
    </cofactor>
</comment>
<evidence type="ECO:0000256" key="9">
    <source>
        <dbReference type="ARBA" id="ARBA00022723"/>
    </source>
</evidence>
<feature type="binding site" evidence="25">
    <location>
        <position position="330"/>
    </location>
    <ligand>
        <name>Mg(2+)</name>
        <dbReference type="ChEBI" id="CHEBI:18420"/>
        <label>1</label>
    </ligand>
</feature>
<keyword evidence="11 26" id="KW-0067">ATP-binding</keyword>
<dbReference type="GO" id="GO:0008716">
    <property type="term" value="F:D-alanine-D-alanine ligase activity"/>
    <property type="evidence" value="ECO:0007669"/>
    <property type="project" value="UniProtKB-UniRule"/>
</dbReference>
<dbReference type="InterPro" id="IPR013815">
    <property type="entry name" value="ATP_grasp_subdomain_1"/>
</dbReference>
<keyword evidence="9 25" id="KW-0479">Metal-binding</keyword>
<dbReference type="InterPro" id="IPR011127">
    <property type="entry name" value="Dala_Dala_lig_N"/>
</dbReference>
<evidence type="ECO:0000256" key="1">
    <source>
        <dbReference type="ARBA" id="ARBA00001936"/>
    </source>
</evidence>
<dbReference type="GO" id="GO:0005829">
    <property type="term" value="C:cytosol"/>
    <property type="evidence" value="ECO:0007669"/>
    <property type="project" value="TreeGrafter"/>
</dbReference>
<evidence type="ECO:0000256" key="2">
    <source>
        <dbReference type="ARBA" id="ARBA00003921"/>
    </source>
</evidence>
<evidence type="ECO:0000256" key="15">
    <source>
        <dbReference type="ARBA" id="ARBA00023211"/>
    </source>
</evidence>
<evidence type="ECO:0000313" key="29">
    <source>
        <dbReference type="Proteomes" id="UP000271426"/>
    </source>
</evidence>
<dbReference type="GO" id="GO:0005524">
    <property type="term" value="F:ATP binding"/>
    <property type="evidence" value="ECO:0007669"/>
    <property type="project" value="UniProtKB-UniRule"/>
</dbReference>
<proteinExistence type="inferred from homology"/>
<comment type="similarity">
    <text evidence="5 22">Belongs to the D-alanine--D-alanine ligase family.</text>
</comment>
<keyword evidence="8 22" id="KW-0436">Ligase</keyword>
<gene>
    <name evidence="22 28" type="primary">ddl</name>
    <name evidence="28" type="ORF">CPPEL_06450</name>
</gene>
<comment type="subcellular location">
    <subcellularLocation>
        <location evidence="3 22">Cytoplasm</location>
    </subcellularLocation>
</comment>
<feature type="binding site" evidence="24">
    <location>
        <begin position="329"/>
        <end position="330"/>
    </location>
    <ligand>
        <name>ATP</name>
        <dbReference type="ChEBI" id="CHEBI:30616"/>
    </ligand>
</feature>
<dbReference type="SUPFAM" id="SSF52440">
    <property type="entry name" value="PreATP-grasp domain"/>
    <property type="match status" value="1"/>
</dbReference>
<dbReference type="KEGG" id="cpso:CPPEL_06450"/>
<evidence type="ECO:0000256" key="11">
    <source>
        <dbReference type="ARBA" id="ARBA00022840"/>
    </source>
</evidence>
<comment type="cofactor">
    <cofactor evidence="25">
        <name>Mg(2+)</name>
        <dbReference type="ChEBI" id="CHEBI:18420"/>
    </cofactor>
    <cofactor evidence="25">
        <name>Mn(2+)</name>
        <dbReference type="ChEBI" id="CHEBI:29035"/>
    </cofactor>
    <text evidence="25">Binds 2 magnesium or manganese ions per subunit.</text>
</comment>
<feature type="binding site" evidence="24">
    <location>
        <begin position="194"/>
        <end position="196"/>
    </location>
    <ligand>
        <name>ATP</name>
        <dbReference type="ChEBI" id="CHEBI:30616"/>
    </ligand>
</feature>
<evidence type="ECO:0000256" key="14">
    <source>
        <dbReference type="ARBA" id="ARBA00022984"/>
    </source>
</evidence>
<dbReference type="GO" id="GO:0071555">
    <property type="term" value="P:cell wall organization"/>
    <property type="evidence" value="ECO:0007669"/>
    <property type="project" value="UniProtKB-KW"/>
</dbReference>
<protein>
    <recommendedName>
        <fullName evidence="19 22">D-alanine--D-alanine ligase</fullName>
        <ecNumber evidence="6 22">6.3.2.4</ecNumber>
    </recommendedName>
    <alternativeName>
        <fullName evidence="21 22">D-Ala-D-Ala ligase</fullName>
    </alternativeName>
    <alternativeName>
        <fullName evidence="20 22">D-alanylalanine synthetase</fullName>
    </alternativeName>
</protein>
<evidence type="ECO:0000256" key="7">
    <source>
        <dbReference type="ARBA" id="ARBA00022490"/>
    </source>
</evidence>
<evidence type="ECO:0000256" key="25">
    <source>
        <dbReference type="PIRSR" id="PIRSR039102-3"/>
    </source>
</evidence>
<evidence type="ECO:0000256" key="22">
    <source>
        <dbReference type="HAMAP-Rule" id="MF_00047"/>
    </source>
</evidence>
<evidence type="ECO:0000256" key="21">
    <source>
        <dbReference type="ARBA" id="ARBA00077154"/>
    </source>
</evidence>
<evidence type="ECO:0000256" key="18">
    <source>
        <dbReference type="ARBA" id="ARBA00060592"/>
    </source>
</evidence>
<comment type="pathway">
    <text evidence="18">Glycan biosynthesis.</text>
</comment>
<dbReference type="Proteomes" id="UP000271426">
    <property type="component" value="Chromosome"/>
</dbReference>
<feature type="binding site" evidence="24">
    <location>
        <position position="155"/>
    </location>
    <ligand>
        <name>ATP</name>
        <dbReference type="ChEBI" id="CHEBI:30616"/>
    </ligand>
</feature>
<comment type="pathway">
    <text evidence="4 22">Cell wall biogenesis; peptidoglycan biosynthesis.</text>
</comment>
<dbReference type="PANTHER" id="PTHR23132:SF25">
    <property type="entry name" value="D-ALANINE--D-ALANINE LIGASE A"/>
    <property type="match status" value="1"/>
</dbReference>
<feature type="binding site" evidence="24">
    <location>
        <begin position="232"/>
        <end position="239"/>
    </location>
    <ligand>
        <name>ATP</name>
        <dbReference type="ChEBI" id="CHEBI:30616"/>
    </ligand>
</feature>
<evidence type="ECO:0000256" key="6">
    <source>
        <dbReference type="ARBA" id="ARBA00012216"/>
    </source>
</evidence>
<evidence type="ECO:0000256" key="4">
    <source>
        <dbReference type="ARBA" id="ARBA00004752"/>
    </source>
</evidence>
<keyword evidence="16 22" id="KW-0961">Cell wall biogenesis/degradation</keyword>
<accession>A0A3G6IZL6</accession>
<dbReference type="UniPathway" id="UPA00219"/>
<dbReference type="InterPro" id="IPR011095">
    <property type="entry name" value="Dala_Dala_lig_C"/>
</dbReference>
<keyword evidence="15 25" id="KW-0464">Manganese</keyword>
<evidence type="ECO:0000256" key="16">
    <source>
        <dbReference type="ARBA" id="ARBA00023316"/>
    </source>
</evidence>
<dbReference type="InterPro" id="IPR005905">
    <property type="entry name" value="D_ala_D_ala"/>
</dbReference>
<name>A0A3G6IZL6_9CORY</name>
<dbReference type="PANTHER" id="PTHR23132">
    <property type="entry name" value="D-ALANINE--D-ALANINE LIGASE"/>
    <property type="match status" value="1"/>
</dbReference>
<feature type="active site" evidence="23">
    <location>
        <position position="202"/>
    </location>
</feature>
<dbReference type="Gene3D" id="3.40.50.20">
    <property type="match status" value="1"/>
</dbReference>
<keyword evidence="7 22" id="KW-0963">Cytoplasm</keyword>
<dbReference type="Pfam" id="PF01820">
    <property type="entry name" value="Dala_Dala_lig_N"/>
    <property type="match status" value="1"/>
</dbReference>
<keyword evidence="12 25" id="KW-0460">Magnesium</keyword>
<feature type="active site" evidence="23">
    <location>
        <position position="341"/>
    </location>
</feature>
<keyword evidence="29" id="KW-1185">Reference proteome</keyword>
<feature type="binding site" evidence="24">
    <location>
        <begin position="202"/>
        <end position="203"/>
    </location>
    <ligand>
        <name>ATP</name>
        <dbReference type="ChEBI" id="CHEBI:30616"/>
    </ligand>
</feature>
<dbReference type="NCBIfam" id="TIGR01205">
    <property type="entry name" value="D_ala_D_alaTIGR"/>
    <property type="match status" value="1"/>
</dbReference>
<feature type="binding site" evidence="25">
    <location>
        <position position="330"/>
    </location>
    <ligand>
        <name>Mg(2+)</name>
        <dbReference type="ChEBI" id="CHEBI:18420"/>
        <label>2</label>
    </ligand>
</feature>
<keyword evidence="13 22" id="KW-0133">Cell shape</keyword>